<evidence type="ECO:0000259" key="1">
    <source>
        <dbReference type="Pfam" id="PF02627"/>
    </source>
</evidence>
<dbReference type="PATRIC" id="fig|1141662.3.peg.1154"/>
<dbReference type="RefSeq" id="WP_008911169.1">
    <property type="nucleotide sequence ID" value="NZ_KB233222.1"/>
</dbReference>
<dbReference type="InterPro" id="IPR004675">
    <property type="entry name" value="AhpD_core"/>
</dbReference>
<dbReference type="NCBIfam" id="TIGR00778">
    <property type="entry name" value="ahpD_dom"/>
    <property type="match status" value="1"/>
</dbReference>
<accession>K8WQQ2</accession>
<keyword evidence="3" id="KW-1185">Reference proteome</keyword>
<dbReference type="AlphaFoldDB" id="K8WQQ2"/>
<dbReference type="GO" id="GO:0051920">
    <property type="term" value="F:peroxiredoxin activity"/>
    <property type="evidence" value="ECO:0007669"/>
    <property type="project" value="InterPro"/>
</dbReference>
<evidence type="ECO:0000313" key="2">
    <source>
        <dbReference type="EMBL" id="EKT62943.1"/>
    </source>
</evidence>
<comment type="caution">
    <text evidence="2">The sequence shown here is derived from an EMBL/GenBank/DDBJ whole genome shotgun (WGS) entry which is preliminary data.</text>
</comment>
<dbReference type="PANTHER" id="PTHR33930">
    <property type="entry name" value="ALKYL HYDROPEROXIDE REDUCTASE AHPD"/>
    <property type="match status" value="1"/>
</dbReference>
<sequence>MVNTVKNVAALDKTQYQTNNFRTLSTNSWNDGDISSKDKHLIAVAIAQATNCKHCLLHHAKAAQDDGASFDEIAEISYLTGVINIAGEQLLQLTSELQLNYNINGRLKAYTSIKTRDFINQQLESKFVDKEIKILALIGIAKFRHNTSLVEHFLTIANAHQINEAKLTEALQVVDILSTGVIYSNNQDIYKFLNN</sequence>
<protein>
    <submittedName>
        <fullName evidence="2">Carboxymuconolactone decarboxylase</fullName>
    </submittedName>
</protein>
<dbReference type="HOGENOM" id="CLU_1281016_0_0_6"/>
<dbReference type="PANTHER" id="PTHR33930:SF2">
    <property type="entry name" value="BLR3452 PROTEIN"/>
    <property type="match status" value="1"/>
</dbReference>
<dbReference type="STRING" id="1141662.OOA_05686"/>
<reference evidence="2 3" key="1">
    <citation type="journal article" date="2012" name="BMC Genomics">
        <title>Comparative genomics of bacteria in the genus Providencia isolated from wild Drosophila melanogaster.</title>
        <authorList>
            <person name="Galac M.R."/>
            <person name="Lazzaro B.P."/>
        </authorList>
    </citation>
    <scope>NUCLEOTIDE SEQUENCE [LARGE SCALE GENOMIC DNA]</scope>
    <source>
        <strain evidence="2 3">DSM 19968</strain>
    </source>
</reference>
<dbReference type="OrthoDB" id="1683318at2"/>
<dbReference type="Gene3D" id="1.20.1290.10">
    <property type="entry name" value="AhpD-like"/>
    <property type="match status" value="1"/>
</dbReference>
<dbReference type="SUPFAM" id="SSF69118">
    <property type="entry name" value="AhpD-like"/>
    <property type="match status" value="1"/>
</dbReference>
<evidence type="ECO:0000313" key="3">
    <source>
        <dbReference type="Proteomes" id="UP000009336"/>
    </source>
</evidence>
<dbReference type="Pfam" id="PF02627">
    <property type="entry name" value="CMD"/>
    <property type="match status" value="1"/>
</dbReference>
<dbReference type="Proteomes" id="UP000009336">
    <property type="component" value="Unassembled WGS sequence"/>
</dbReference>
<dbReference type="InterPro" id="IPR003779">
    <property type="entry name" value="CMD-like"/>
</dbReference>
<proteinExistence type="predicted"/>
<gene>
    <name evidence="2" type="ORF">OOA_05686</name>
</gene>
<name>K8WQQ2_9GAMM</name>
<dbReference type="EMBL" id="AKKL01000016">
    <property type="protein sequence ID" value="EKT62943.1"/>
    <property type="molecule type" value="Genomic_DNA"/>
</dbReference>
<organism evidence="2 3">
    <name type="scientific">Providencia burhodogranariea DSM 19968</name>
    <dbReference type="NCBI Taxonomy" id="1141662"/>
    <lineage>
        <taxon>Bacteria</taxon>
        <taxon>Pseudomonadati</taxon>
        <taxon>Pseudomonadota</taxon>
        <taxon>Gammaproteobacteria</taxon>
        <taxon>Enterobacterales</taxon>
        <taxon>Morganellaceae</taxon>
        <taxon>Providencia</taxon>
    </lineage>
</organism>
<feature type="domain" description="Carboxymuconolactone decarboxylase-like" evidence="1">
    <location>
        <begin position="24"/>
        <end position="78"/>
    </location>
</feature>
<dbReference type="InterPro" id="IPR029032">
    <property type="entry name" value="AhpD-like"/>
</dbReference>